<organism evidence="1 2">
    <name type="scientific">Paracoccus spongiarum</name>
    <dbReference type="NCBI Taxonomy" id="3064387"/>
    <lineage>
        <taxon>Bacteria</taxon>
        <taxon>Pseudomonadati</taxon>
        <taxon>Pseudomonadota</taxon>
        <taxon>Alphaproteobacteria</taxon>
        <taxon>Rhodobacterales</taxon>
        <taxon>Paracoccaceae</taxon>
        <taxon>Paracoccus</taxon>
    </lineage>
</organism>
<sequence length="96" mass="10384">MRFSLAQARDMAMAALIYLIERPDQAAAFMGATGLRPEDLRNMAQGEDLAVHALDFLLEDDSRVIEAAGHLGLRPQDLLTARTALAGPGSFGWEAD</sequence>
<dbReference type="InterPro" id="IPR021955">
    <property type="entry name" value="DUF3572"/>
</dbReference>
<name>A0ABT9JBK3_9RHOB</name>
<accession>A0ABT9JBK3</accession>
<evidence type="ECO:0000313" key="1">
    <source>
        <dbReference type="EMBL" id="MDP5307206.1"/>
    </source>
</evidence>
<dbReference type="Pfam" id="PF12096">
    <property type="entry name" value="DUF3572"/>
    <property type="match status" value="1"/>
</dbReference>
<dbReference type="RefSeq" id="WP_305963054.1">
    <property type="nucleotide sequence ID" value="NZ_JAVAMQ010000006.1"/>
</dbReference>
<protein>
    <submittedName>
        <fullName evidence="1">DUF3572 family protein</fullName>
    </submittedName>
</protein>
<comment type="caution">
    <text evidence="1">The sequence shown here is derived from an EMBL/GenBank/DDBJ whole genome shotgun (WGS) entry which is preliminary data.</text>
</comment>
<gene>
    <name evidence="1" type="ORF">Q5Y72_08865</name>
</gene>
<dbReference type="Proteomes" id="UP001224997">
    <property type="component" value="Unassembled WGS sequence"/>
</dbReference>
<reference evidence="1 2" key="1">
    <citation type="submission" date="2023-08" db="EMBL/GenBank/DDBJ databases">
        <authorList>
            <person name="Park J.-S."/>
        </authorList>
    </citation>
    <scope>NUCLEOTIDE SEQUENCE [LARGE SCALE GENOMIC DNA]</scope>
    <source>
        <strain evidence="1 2">2205BS29-5</strain>
    </source>
</reference>
<dbReference type="EMBL" id="JAVAMQ010000006">
    <property type="protein sequence ID" value="MDP5307206.1"/>
    <property type="molecule type" value="Genomic_DNA"/>
</dbReference>
<keyword evidence="2" id="KW-1185">Reference proteome</keyword>
<evidence type="ECO:0000313" key="2">
    <source>
        <dbReference type="Proteomes" id="UP001224997"/>
    </source>
</evidence>
<proteinExistence type="predicted"/>